<organism evidence="1 2">
    <name type="scientific">Catharanthus roseus</name>
    <name type="common">Madagascar periwinkle</name>
    <name type="synonym">Vinca rosea</name>
    <dbReference type="NCBI Taxonomy" id="4058"/>
    <lineage>
        <taxon>Eukaryota</taxon>
        <taxon>Viridiplantae</taxon>
        <taxon>Streptophyta</taxon>
        <taxon>Embryophyta</taxon>
        <taxon>Tracheophyta</taxon>
        <taxon>Spermatophyta</taxon>
        <taxon>Magnoliopsida</taxon>
        <taxon>eudicotyledons</taxon>
        <taxon>Gunneridae</taxon>
        <taxon>Pentapetalae</taxon>
        <taxon>asterids</taxon>
        <taxon>lamiids</taxon>
        <taxon>Gentianales</taxon>
        <taxon>Apocynaceae</taxon>
        <taxon>Rauvolfioideae</taxon>
        <taxon>Vinceae</taxon>
        <taxon>Catharanthinae</taxon>
        <taxon>Catharanthus</taxon>
    </lineage>
</organism>
<name>A0ACC0CCG4_CATRO</name>
<proteinExistence type="predicted"/>
<evidence type="ECO:0000313" key="1">
    <source>
        <dbReference type="EMBL" id="KAI5682562.1"/>
    </source>
</evidence>
<dbReference type="Proteomes" id="UP001060085">
    <property type="component" value="Linkage Group LG01"/>
</dbReference>
<protein>
    <submittedName>
        <fullName evidence="1">Uncharacterized protein</fullName>
    </submittedName>
</protein>
<comment type="caution">
    <text evidence="1">The sequence shown here is derived from an EMBL/GenBank/DDBJ whole genome shotgun (WGS) entry which is preliminary data.</text>
</comment>
<dbReference type="EMBL" id="CM044701">
    <property type="protein sequence ID" value="KAI5682562.1"/>
    <property type="molecule type" value="Genomic_DNA"/>
</dbReference>
<reference evidence="2" key="1">
    <citation type="journal article" date="2023" name="Nat. Plants">
        <title>Single-cell RNA sequencing provides a high-resolution roadmap for understanding the multicellular compartmentation of specialized metabolism.</title>
        <authorList>
            <person name="Sun S."/>
            <person name="Shen X."/>
            <person name="Li Y."/>
            <person name="Li Y."/>
            <person name="Wang S."/>
            <person name="Li R."/>
            <person name="Zhang H."/>
            <person name="Shen G."/>
            <person name="Guo B."/>
            <person name="Wei J."/>
            <person name="Xu J."/>
            <person name="St-Pierre B."/>
            <person name="Chen S."/>
            <person name="Sun C."/>
        </authorList>
    </citation>
    <scope>NUCLEOTIDE SEQUENCE [LARGE SCALE GENOMIC DNA]</scope>
</reference>
<gene>
    <name evidence="1" type="ORF">M9H77_03790</name>
</gene>
<keyword evidence="2" id="KW-1185">Reference proteome</keyword>
<sequence>MAWTSDGASFSVSHLSFADNSLLFLRATLEGDLVLKSALSRFEQLSGLKVNLEKSAVFSLNLFVGGESDGLGDMLGVPESVRDGFEELVPSVVWFYGDLFKFEGLICLEIYLGGPRFIDEGCEMKGSRMVVWTAEELIALLLLQHLYGNPRSQDSLKINIDTAYFYDSEGNGRGVAGAVLGSSDGLVHGGSTAALEGKGCRPC</sequence>
<evidence type="ECO:0000313" key="2">
    <source>
        <dbReference type="Proteomes" id="UP001060085"/>
    </source>
</evidence>
<accession>A0ACC0CCG4</accession>